<dbReference type="GO" id="GO:0015833">
    <property type="term" value="P:peptide transport"/>
    <property type="evidence" value="ECO:0007669"/>
    <property type="project" value="TreeGrafter"/>
</dbReference>
<dbReference type="EMBL" id="JACXAD010000003">
    <property type="protein sequence ID" value="MBD2767119.1"/>
    <property type="molecule type" value="Genomic_DNA"/>
</dbReference>
<feature type="domain" description="Solute-binding protein family 5" evidence="4">
    <location>
        <begin position="31"/>
        <end position="433"/>
    </location>
</feature>
<dbReference type="PIRSF" id="PIRSF002741">
    <property type="entry name" value="MppA"/>
    <property type="match status" value="1"/>
</dbReference>
<reference evidence="5" key="1">
    <citation type="submission" date="2020-09" db="EMBL/GenBank/DDBJ databases">
        <authorList>
            <person name="Kim M.K."/>
        </authorList>
    </citation>
    <scope>NUCLEOTIDE SEQUENCE</scope>
    <source>
        <strain evidence="5">BT664</strain>
    </source>
</reference>
<proteinExistence type="inferred from homology"/>
<evidence type="ECO:0000313" key="6">
    <source>
        <dbReference type="Proteomes" id="UP000612233"/>
    </source>
</evidence>
<evidence type="ECO:0000256" key="2">
    <source>
        <dbReference type="ARBA" id="ARBA00022448"/>
    </source>
</evidence>
<dbReference type="InterPro" id="IPR039424">
    <property type="entry name" value="SBP_5"/>
</dbReference>
<comment type="caution">
    <text evidence="5">The sequence shown here is derived from an EMBL/GenBank/DDBJ whole genome shotgun (WGS) entry which is preliminary data.</text>
</comment>
<dbReference type="GO" id="GO:0030288">
    <property type="term" value="C:outer membrane-bounded periplasmic space"/>
    <property type="evidence" value="ECO:0007669"/>
    <property type="project" value="UniProtKB-ARBA"/>
</dbReference>
<dbReference type="Gene3D" id="3.10.105.10">
    <property type="entry name" value="Dipeptide-binding Protein, Domain 3"/>
    <property type="match status" value="1"/>
</dbReference>
<keyword evidence="2" id="KW-0813">Transport</keyword>
<keyword evidence="3" id="KW-0732">Signal</keyword>
<protein>
    <recommendedName>
        <fullName evidence="4">Solute-binding protein family 5 domain-containing protein</fullName>
    </recommendedName>
</protein>
<organism evidence="5 6">
    <name type="scientific">Hymenobacter montanus</name>
    <dbReference type="NCBI Taxonomy" id="2771359"/>
    <lineage>
        <taxon>Bacteria</taxon>
        <taxon>Pseudomonadati</taxon>
        <taxon>Bacteroidota</taxon>
        <taxon>Cytophagia</taxon>
        <taxon>Cytophagales</taxon>
        <taxon>Hymenobacteraceae</taxon>
        <taxon>Hymenobacter</taxon>
    </lineage>
</organism>
<dbReference type="AlphaFoldDB" id="A0A927BBH6"/>
<dbReference type="GO" id="GO:0043190">
    <property type="term" value="C:ATP-binding cassette (ABC) transporter complex"/>
    <property type="evidence" value="ECO:0007669"/>
    <property type="project" value="InterPro"/>
</dbReference>
<dbReference type="InterPro" id="IPR030678">
    <property type="entry name" value="Peptide/Ni-bd"/>
</dbReference>
<gene>
    <name evidence="5" type="ORF">IC235_04315</name>
</gene>
<evidence type="ECO:0000313" key="5">
    <source>
        <dbReference type="EMBL" id="MBD2767119.1"/>
    </source>
</evidence>
<sequence>MALPNQQAVDVANLLHCGLLQIDYDRQFYAPSLAESLPTVQLIGDSLTRLSYRLRAAAAWDDGHPVLAHDVAFTLKLMYFPGLPNEGTRAQYSFIRALRYDTNDARSFTLECRGQSPGFALSSGDFPILSEAAFDPQHQLRRISLAQLQDWPTTAPLDSSLATLAKRYLALTAGSRAGYLASCGPYQLTAWKKDRYLSFRRKAHWWADRLPNPPFVLRAQPRQLQFVIIPDAVTASLALQRGEVDLYPQMPAPEFDRLRHSSTTRAALNFYQATSYDIMYAGFNMRRPALADALTRQALSHLFDAAGLLRATQLGQGQRTVGLIHPSNRADYNDSLALVPYAPAKAAALLRQAGWQRGAGTDGGWQRRGSNGTTQFLHLQLRYRTGESAFEVIAFQFRAAAAQLGIPVVLQPTEAAVYTSSLQAGDFDVYVRVLKGNPFVFNFAPILHSRAIGAGNFPGFGTLASDRLIEAVAAADSPAHRARLLRRFQAMMQAEAPLVPLFFLANCIAARRELTGLHVTGIKPGYAISALERVEQPVPTP</sequence>
<evidence type="ECO:0000256" key="1">
    <source>
        <dbReference type="ARBA" id="ARBA00005695"/>
    </source>
</evidence>
<dbReference type="PANTHER" id="PTHR30290">
    <property type="entry name" value="PERIPLASMIC BINDING COMPONENT OF ABC TRANSPORTER"/>
    <property type="match status" value="1"/>
</dbReference>
<name>A0A927BBH6_9BACT</name>
<dbReference type="PANTHER" id="PTHR30290:SF9">
    <property type="entry name" value="OLIGOPEPTIDE-BINDING PROTEIN APPA"/>
    <property type="match status" value="1"/>
</dbReference>
<accession>A0A927BBH6</accession>
<dbReference type="Gene3D" id="3.40.190.10">
    <property type="entry name" value="Periplasmic binding protein-like II"/>
    <property type="match status" value="1"/>
</dbReference>
<dbReference type="InterPro" id="IPR000914">
    <property type="entry name" value="SBP_5_dom"/>
</dbReference>
<dbReference type="SUPFAM" id="SSF53850">
    <property type="entry name" value="Periplasmic binding protein-like II"/>
    <property type="match status" value="1"/>
</dbReference>
<keyword evidence="6" id="KW-1185">Reference proteome</keyword>
<dbReference type="GO" id="GO:1904680">
    <property type="term" value="F:peptide transmembrane transporter activity"/>
    <property type="evidence" value="ECO:0007669"/>
    <property type="project" value="TreeGrafter"/>
</dbReference>
<dbReference type="Pfam" id="PF00496">
    <property type="entry name" value="SBP_bac_5"/>
    <property type="match status" value="1"/>
</dbReference>
<evidence type="ECO:0000256" key="3">
    <source>
        <dbReference type="ARBA" id="ARBA00022729"/>
    </source>
</evidence>
<dbReference type="Proteomes" id="UP000612233">
    <property type="component" value="Unassembled WGS sequence"/>
</dbReference>
<comment type="similarity">
    <text evidence="1">Belongs to the bacterial solute-binding protein 5 family.</text>
</comment>
<evidence type="ECO:0000259" key="4">
    <source>
        <dbReference type="Pfam" id="PF00496"/>
    </source>
</evidence>